<gene>
    <name evidence="2" type="ORF">F4W09_16855</name>
</gene>
<protein>
    <submittedName>
        <fullName evidence="2">Uncharacterized protein</fullName>
    </submittedName>
</protein>
<name>A0A5N4W2C3_9GAMM</name>
<feature type="compositionally biased region" description="Gly residues" evidence="1">
    <location>
        <begin position="24"/>
        <end position="35"/>
    </location>
</feature>
<feature type="region of interest" description="Disordered" evidence="1">
    <location>
        <begin position="21"/>
        <end position="60"/>
    </location>
</feature>
<dbReference type="Proteomes" id="UP000325788">
    <property type="component" value="Unassembled WGS sequence"/>
</dbReference>
<dbReference type="EMBL" id="VXLD01000025">
    <property type="protein sequence ID" value="KAB1851144.1"/>
    <property type="molecule type" value="Genomic_DNA"/>
</dbReference>
<accession>A0A5N4W2C3</accession>
<evidence type="ECO:0000313" key="2">
    <source>
        <dbReference type="EMBL" id="KAB1851144.1"/>
    </source>
</evidence>
<evidence type="ECO:0000313" key="3">
    <source>
        <dbReference type="Proteomes" id="UP000325788"/>
    </source>
</evidence>
<organism evidence="2 3">
    <name type="scientific">Acinetobacter tandoii</name>
    <dbReference type="NCBI Taxonomy" id="202954"/>
    <lineage>
        <taxon>Bacteria</taxon>
        <taxon>Pseudomonadati</taxon>
        <taxon>Pseudomonadota</taxon>
        <taxon>Gammaproteobacteria</taxon>
        <taxon>Moraxellales</taxon>
        <taxon>Moraxellaceae</taxon>
        <taxon>Acinetobacter</taxon>
    </lineage>
</organism>
<comment type="caution">
    <text evidence="2">The sequence shown here is derived from an EMBL/GenBank/DDBJ whole genome shotgun (WGS) entry which is preliminary data.</text>
</comment>
<sequence length="60" mass="6482">MLSLKIYKFLVFLKKKQSFKLTSGGAGLGGTGTGTGTETDKDQKPEKSELITDSSKSRKL</sequence>
<reference evidence="2 3" key="1">
    <citation type="submission" date="2019-09" db="EMBL/GenBank/DDBJ databases">
        <title>Draft genome sequence of Acinetobacter tandoii W4-4-4 isolated from environmental water sample.</title>
        <authorList>
            <person name="Wee S.K."/>
            <person name="Yan B."/>
            <person name="Mustaffa S.B."/>
            <person name="Yap E.P.H."/>
        </authorList>
    </citation>
    <scope>NUCLEOTIDE SEQUENCE [LARGE SCALE GENOMIC DNA]</scope>
    <source>
        <strain evidence="2 3">W4-4-4</strain>
    </source>
</reference>
<proteinExistence type="predicted"/>
<evidence type="ECO:0000256" key="1">
    <source>
        <dbReference type="SAM" id="MobiDB-lite"/>
    </source>
</evidence>
<dbReference type="RefSeq" id="WP_044738208.1">
    <property type="nucleotide sequence ID" value="NZ_VXLD01000025.1"/>
</dbReference>
<feature type="compositionally biased region" description="Basic and acidic residues" evidence="1">
    <location>
        <begin position="38"/>
        <end position="50"/>
    </location>
</feature>
<dbReference type="AlphaFoldDB" id="A0A5N4W2C3"/>